<evidence type="ECO:0000313" key="2">
    <source>
        <dbReference type="EMBL" id="PKR79691.1"/>
    </source>
</evidence>
<protein>
    <submittedName>
        <fullName evidence="2">Uncharacterized protein</fullName>
    </submittedName>
</protein>
<organism evidence="2 3">
    <name type="scientific">Brumimicrobium salinarum</name>
    <dbReference type="NCBI Taxonomy" id="2058658"/>
    <lineage>
        <taxon>Bacteria</taxon>
        <taxon>Pseudomonadati</taxon>
        <taxon>Bacteroidota</taxon>
        <taxon>Flavobacteriia</taxon>
        <taxon>Flavobacteriales</taxon>
        <taxon>Crocinitomicaceae</taxon>
        <taxon>Brumimicrobium</taxon>
    </lineage>
</organism>
<keyword evidence="1" id="KW-0472">Membrane</keyword>
<name>A0A2I0QZC6_9FLAO</name>
<keyword evidence="1" id="KW-0812">Transmembrane</keyword>
<feature type="transmembrane region" description="Helical" evidence="1">
    <location>
        <begin position="7"/>
        <end position="28"/>
    </location>
</feature>
<dbReference type="RefSeq" id="WP_101335602.1">
    <property type="nucleotide sequence ID" value="NZ_PJNI01000020.1"/>
</dbReference>
<evidence type="ECO:0000313" key="3">
    <source>
        <dbReference type="Proteomes" id="UP000236654"/>
    </source>
</evidence>
<sequence length="73" mass="8854">MKTYNKIMQFFWLAMGLVTIVAVTYMGLTDGFDRWASYYFFGVLALLLYFVRRFMMKRMEKHEAYLEEKGKKK</sequence>
<dbReference type="OrthoDB" id="1467847at2"/>
<proteinExistence type="predicted"/>
<keyword evidence="3" id="KW-1185">Reference proteome</keyword>
<comment type="caution">
    <text evidence="2">The sequence shown here is derived from an EMBL/GenBank/DDBJ whole genome shotgun (WGS) entry which is preliminary data.</text>
</comment>
<gene>
    <name evidence="2" type="ORF">CW751_13710</name>
</gene>
<dbReference type="EMBL" id="PJNI01000020">
    <property type="protein sequence ID" value="PKR79691.1"/>
    <property type="molecule type" value="Genomic_DNA"/>
</dbReference>
<keyword evidence="1" id="KW-1133">Transmembrane helix</keyword>
<feature type="transmembrane region" description="Helical" evidence="1">
    <location>
        <begin position="34"/>
        <end position="51"/>
    </location>
</feature>
<evidence type="ECO:0000256" key="1">
    <source>
        <dbReference type="SAM" id="Phobius"/>
    </source>
</evidence>
<dbReference type="Proteomes" id="UP000236654">
    <property type="component" value="Unassembled WGS sequence"/>
</dbReference>
<reference evidence="2 3" key="1">
    <citation type="submission" date="2017-12" db="EMBL/GenBank/DDBJ databases">
        <title>The draft genome sequence of Brumimicrobium saltpan LHR20.</title>
        <authorList>
            <person name="Do Z.-J."/>
            <person name="Luo H.-R."/>
        </authorList>
    </citation>
    <scope>NUCLEOTIDE SEQUENCE [LARGE SCALE GENOMIC DNA]</scope>
    <source>
        <strain evidence="2 3">LHR20</strain>
    </source>
</reference>
<accession>A0A2I0QZC6</accession>
<dbReference type="AlphaFoldDB" id="A0A2I0QZC6"/>